<evidence type="ECO:0000313" key="9">
    <source>
        <dbReference type="Proteomes" id="UP000272729"/>
    </source>
</evidence>
<evidence type="ECO:0000259" key="7">
    <source>
        <dbReference type="Pfam" id="PF02656"/>
    </source>
</evidence>
<dbReference type="RefSeq" id="WP_121218200.1">
    <property type="nucleotide sequence ID" value="NZ_JBIUBA010000023.1"/>
</dbReference>
<comment type="caution">
    <text evidence="8">The sequence shown here is derived from an EMBL/GenBank/DDBJ whole genome shotgun (WGS) entry which is preliminary data.</text>
</comment>
<sequence length="102" mass="10854">MTDPGPRPERTGPQPERTGLQPERTALAWRRSALTCTVVALLAAREATAHPIALAVVIPAWLLFCAIAYLRGRTTTRPLPHLVPAVTTASVLALAAAALLVR</sequence>
<organism evidence="8 9">
    <name type="scientific">Saccharothrix variisporea</name>
    <dbReference type="NCBI Taxonomy" id="543527"/>
    <lineage>
        <taxon>Bacteria</taxon>
        <taxon>Bacillati</taxon>
        <taxon>Actinomycetota</taxon>
        <taxon>Actinomycetes</taxon>
        <taxon>Pseudonocardiales</taxon>
        <taxon>Pseudonocardiaceae</taxon>
        <taxon>Saccharothrix</taxon>
    </lineage>
</organism>
<reference evidence="8 9" key="1">
    <citation type="submission" date="2018-10" db="EMBL/GenBank/DDBJ databases">
        <title>Sequencing the genomes of 1000 actinobacteria strains.</title>
        <authorList>
            <person name="Klenk H.-P."/>
        </authorList>
    </citation>
    <scope>NUCLEOTIDE SEQUENCE [LARGE SCALE GENOMIC DNA]</scope>
    <source>
        <strain evidence="8 9">DSM 43911</strain>
    </source>
</reference>
<accession>A0A495X2K3</accession>
<name>A0A495X2K3_9PSEU</name>
<keyword evidence="3 6" id="KW-1133">Transmembrane helix</keyword>
<feature type="transmembrane region" description="Helical" evidence="6">
    <location>
        <begin position="51"/>
        <end position="70"/>
    </location>
</feature>
<feature type="domain" description="DUF202" evidence="7">
    <location>
        <begin position="17"/>
        <end position="75"/>
    </location>
</feature>
<evidence type="ECO:0000256" key="5">
    <source>
        <dbReference type="SAM" id="MobiDB-lite"/>
    </source>
</evidence>
<evidence type="ECO:0000256" key="1">
    <source>
        <dbReference type="ARBA" id="ARBA00004127"/>
    </source>
</evidence>
<dbReference type="AlphaFoldDB" id="A0A495X2K3"/>
<evidence type="ECO:0000256" key="2">
    <source>
        <dbReference type="ARBA" id="ARBA00022692"/>
    </source>
</evidence>
<keyword evidence="9" id="KW-1185">Reference proteome</keyword>
<keyword evidence="4 6" id="KW-0472">Membrane</keyword>
<evidence type="ECO:0000256" key="4">
    <source>
        <dbReference type="ARBA" id="ARBA00023136"/>
    </source>
</evidence>
<comment type="subcellular location">
    <subcellularLocation>
        <location evidence="1">Endomembrane system</location>
        <topology evidence="1">Multi-pass membrane protein</topology>
    </subcellularLocation>
</comment>
<proteinExistence type="predicted"/>
<feature type="transmembrane region" description="Helical" evidence="6">
    <location>
        <begin position="82"/>
        <end position="101"/>
    </location>
</feature>
<protein>
    <submittedName>
        <fullName evidence="8">Uncharacterized protein DUF202</fullName>
    </submittedName>
</protein>
<feature type="region of interest" description="Disordered" evidence="5">
    <location>
        <begin position="1"/>
        <end position="23"/>
    </location>
</feature>
<feature type="compositionally biased region" description="Basic and acidic residues" evidence="5">
    <location>
        <begin position="1"/>
        <end position="10"/>
    </location>
</feature>
<dbReference type="Proteomes" id="UP000272729">
    <property type="component" value="Unassembled WGS sequence"/>
</dbReference>
<evidence type="ECO:0000256" key="3">
    <source>
        <dbReference type="ARBA" id="ARBA00022989"/>
    </source>
</evidence>
<keyword evidence="2 6" id="KW-0812">Transmembrane</keyword>
<evidence type="ECO:0000256" key="6">
    <source>
        <dbReference type="SAM" id="Phobius"/>
    </source>
</evidence>
<dbReference type="GO" id="GO:0012505">
    <property type="term" value="C:endomembrane system"/>
    <property type="evidence" value="ECO:0007669"/>
    <property type="project" value="UniProtKB-SubCell"/>
</dbReference>
<gene>
    <name evidence="8" type="ORF">DFJ66_0892</name>
</gene>
<evidence type="ECO:0000313" key="8">
    <source>
        <dbReference type="EMBL" id="RKT67716.1"/>
    </source>
</evidence>
<dbReference type="EMBL" id="RBXR01000001">
    <property type="protein sequence ID" value="RKT67716.1"/>
    <property type="molecule type" value="Genomic_DNA"/>
</dbReference>
<dbReference type="OrthoDB" id="3701077at2"/>
<dbReference type="InterPro" id="IPR003807">
    <property type="entry name" value="DUF202"/>
</dbReference>
<dbReference type="Pfam" id="PF02656">
    <property type="entry name" value="DUF202"/>
    <property type="match status" value="1"/>
</dbReference>